<dbReference type="OrthoDB" id="5020810at2"/>
<dbReference type="Pfam" id="PF09860">
    <property type="entry name" value="DUF2087"/>
    <property type="match status" value="1"/>
</dbReference>
<dbReference type="EMBL" id="QSWH01000004">
    <property type="protein sequence ID" value="RRR22551.1"/>
    <property type="molecule type" value="Genomic_DNA"/>
</dbReference>
<name>A0A345YSD4_9MICO</name>
<proteinExistence type="predicted"/>
<dbReference type="InterPro" id="IPR018656">
    <property type="entry name" value="DUF2087"/>
</dbReference>
<keyword evidence="4" id="KW-1185">Reference proteome</keyword>
<gene>
    <name evidence="2" type="ORF">DWV08_15255</name>
    <name evidence="3" type="ORF">DXU92_09875</name>
</gene>
<dbReference type="Proteomes" id="UP000254236">
    <property type="component" value="Chromosome"/>
</dbReference>
<evidence type="ECO:0000313" key="4">
    <source>
        <dbReference type="Proteomes" id="UP000254236"/>
    </source>
</evidence>
<dbReference type="AlphaFoldDB" id="A0A345YSD4"/>
<organism evidence="3 5">
    <name type="scientific">Brachybacterium saurashtrense</name>
    <dbReference type="NCBI Taxonomy" id="556288"/>
    <lineage>
        <taxon>Bacteria</taxon>
        <taxon>Bacillati</taxon>
        <taxon>Actinomycetota</taxon>
        <taxon>Actinomycetes</taxon>
        <taxon>Micrococcales</taxon>
        <taxon>Dermabacteraceae</taxon>
        <taxon>Brachybacterium</taxon>
    </lineage>
</organism>
<evidence type="ECO:0000313" key="5">
    <source>
        <dbReference type="Proteomes" id="UP000282185"/>
    </source>
</evidence>
<dbReference type="RefSeq" id="WP_115414583.1">
    <property type="nucleotide sequence ID" value="NZ_CP031356.1"/>
</dbReference>
<accession>A0A345YSD4</accession>
<evidence type="ECO:0000259" key="1">
    <source>
        <dbReference type="Pfam" id="PF09860"/>
    </source>
</evidence>
<dbReference type="KEGG" id="bsau:DWV08_15255"/>
<dbReference type="Proteomes" id="UP000282185">
    <property type="component" value="Unassembled WGS sequence"/>
</dbReference>
<reference evidence="2 4" key="1">
    <citation type="submission" date="2018-07" db="EMBL/GenBank/DDBJ databases">
        <title>Brachybacterium saurashtrense DSM 23186 genome sequence.</title>
        <authorList>
            <person name="Guo L."/>
        </authorList>
    </citation>
    <scope>NUCLEOTIDE SEQUENCE [LARGE SCALE GENOMIC DNA]</scope>
    <source>
        <strain evidence="2 4">DSM 23186</strain>
    </source>
</reference>
<dbReference type="EMBL" id="CP031356">
    <property type="protein sequence ID" value="AXK46836.1"/>
    <property type="molecule type" value="Genomic_DNA"/>
</dbReference>
<evidence type="ECO:0000313" key="2">
    <source>
        <dbReference type="EMBL" id="AXK46836.1"/>
    </source>
</evidence>
<feature type="domain" description="DUF2087" evidence="1">
    <location>
        <begin position="106"/>
        <end position="158"/>
    </location>
</feature>
<sequence length="160" mass="17026">MSTPRDLSTPLGRARMLFAMLSVPKLREGLGARLLGTGGAQSPDVAGPLSRLDWLGADGEVDLPALQEVTDALTLMRSSEAILEVGRLDGIPVKTEESREVSGRIARIVFERVGRERVLTEAELNAAIAMFAADVALVRRDAVDAGVLARTADGTAYRLA</sequence>
<evidence type="ECO:0000313" key="3">
    <source>
        <dbReference type="EMBL" id="RRR22551.1"/>
    </source>
</evidence>
<reference evidence="3 5" key="2">
    <citation type="submission" date="2018-08" db="EMBL/GenBank/DDBJ databases">
        <title>Brachybacterium saurashtrense DSM 23186.</title>
        <authorList>
            <person name="Li Y."/>
        </authorList>
    </citation>
    <scope>NUCLEOTIDE SEQUENCE [LARGE SCALE GENOMIC DNA]</scope>
    <source>
        <strain evidence="3 5">DSM 23186</strain>
    </source>
</reference>
<protein>
    <submittedName>
        <fullName evidence="3">DUF2087 domain-containing protein</fullName>
    </submittedName>
</protein>